<evidence type="ECO:0000256" key="1">
    <source>
        <dbReference type="SAM" id="MobiDB-lite"/>
    </source>
</evidence>
<accession>A0A2M9CGB2</accession>
<keyword evidence="4" id="KW-1185">Reference proteome</keyword>
<dbReference type="Proteomes" id="UP000228758">
    <property type="component" value="Unassembled WGS sequence"/>
</dbReference>
<feature type="compositionally biased region" description="Basic residues" evidence="1">
    <location>
        <begin position="249"/>
        <end position="267"/>
    </location>
</feature>
<feature type="transmembrane region" description="Helical" evidence="2">
    <location>
        <begin position="273"/>
        <end position="306"/>
    </location>
</feature>
<proteinExistence type="predicted"/>
<keyword evidence="2" id="KW-1133">Transmembrane helix</keyword>
<comment type="caution">
    <text evidence="3">The sequence shown here is derived from an EMBL/GenBank/DDBJ whole genome shotgun (WGS) entry which is preliminary data.</text>
</comment>
<dbReference type="InterPro" id="IPR050708">
    <property type="entry name" value="T6SS_VgrG/RHS"/>
</dbReference>
<reference evidence="3 4" key="1">
    <citation type="submission" date="2017-11" db="EMBL/GenBank/DDBJ databases">
        <title>Genomic Encyclopedia of Archaeal and Bacterial Type Strains, Phase II (KMG-II): From Individual Species to Whole Genera.</title>
        <authorList>
            <person name="Goeker M."/>
        </authorList>
    </citation>
    <scope>NUCLEOTIDE SEQUENCE [LARGE SCALE GENOMIC DNA]</scope>
    <source>
        <strain evidence="3 4">DSM 27393</strain>
    </source>
</reference>
<protein>
    <submittedName>
        <fullName evidence="3">RHS repeat-associated protein</fullName>
    </submittedName>
</protein>
<evidence type="ECO:0000256" key="2">
    <source>
        <dbReference type="SAM" id="Phobius"/>
    </source>
</evidence>
<dbReference type="AlphaFoldDB" id="A0A2M9CGB2"/>
<gene>
    <name evidence="3" type="ORF">CLV46_0496</name>
</gene>
<keyword evidence="2" id="KW-0812">Transmembrane</keyword>
<feature type="compositionally biased region" description="Low complexity" evidence="1">
    <location>
        <begin position="346"/>
        <end position="360"/>
    </location>
</feature>
<feature type="region of interest" description="Disordered" evidence="1">
    <location>
        <begin position="221"/>
        <end position="272"/>
    </location>
</feature>
<name>A0A2M9CGB2_9MICO</name>
<organism evidence="3 4">
    <name type="scientific">Diaminobutyricimonas aerilata</name>
    <dbReference type="NCBI Taxonomy" id="1162967"/>
    <lineage>
        <taxon>Bacteria</taxon>
        <taxon>Bacillati</taxon>
        <taxon>Actinomycetota</taxon>
        <taxon>Actinomycetes</taxon>
        <taxon>Micrococcales</taxon>
        <taxon>Microbacteriaceae</taxon>
        <taxon>Diaminobutyricimonas</taxon>
    </lineage>
</organism>
<feature type="region of interest" description="Disordered" evidence="1">
    <location>
        <begin position="346"/>
        <end position="381"/>
    </location>
</feature>
<keyword evidence="2" id="KW-0472">Membrane</keyword>
<feature type="transmembrane region" description="Helical" evidence="2">
    <location>
        <begin position="312"/>
        <end position="335"/>
    </location>
</feature>
<evidence type="ECO:0000313" key="3">
    <source>
        <dbReference type="EMBL" id="PJJ70964.1"/>
    </source>
</evidence>
<dbReference type="InterPro" id="IPR022385">
    <property type="entry name" value="Rhs_assc_core"/>
</dbReference>
<dbReference type="Gene3D" id="2.180.10.10">
    <property type="entry name" value="RHS repeat-associated core"/>
    <property type="match status" value="1"/>
</dbReference>
<evidence type="ECO:0000313" key="4">
    <source>
        <dbReference type="Proteomes" id="UP000228758"/>
    </source>
</evidence>
<sequence>METNELAGISEGLRHVEYGYDGLGRALTETVDNLLILDETTTQQWDGYTVISRDSDEFGATELVRDAIGDVAIQNSDALLGEDTRWGLTDRQGSTIGQTHGSKIGQLTHYSDWGVPTFDTLGWNSETGYTGELSDTATGLVNFYARSYDPDSATWLTADPYRGDPTNPQTLHRYSYVGNNPTTLTDHLGYMHQANEMSSSRYQNYGGGNYSSTGYPSYATPYLGKAQPPREKVTPGGKPTPGPATKAKAPPKPKAKSPSTNKKHGTARHGSDGLGALLASTIAIPGGIGAIEALLGAIGAGSVAAFQTLMGWIASAGAAVAASMAPLVATLALVLSMSGDSTNARENAAGAAEAAQEGGATSPGNPNDDCPPLKQCYGDNGPVPFRKDTNHMFRDDRGHIVDSPAFRQQVQDTVKSNNYAFNKDVGTGWVDTYLRMVDGKQIWVQVFRPKNGGAPQINNAGINTGEYIIPFP</sequence>
<dbReference type="RefSeq" id="WP_100363325.1">
    <property type="nucleotide sequence ID" value="NZ_PGFF01000001.1"/>
</dbReference>
<dbReference type="EMBL" id="PGFF01000001">
    <property type="protein sequence ID" value="PJJ70964.1"/>
    <property type="molecule type" value="Genomic_DNA"/>
</dbReference>
<dbReference type="NCBIfam" id="TIGR03696">
    <property type="entry name" value="Rhs_assc_core"/>
    <property type="match status" value="1"/>
</dbReference>
<dbReference type="PANTHER" id="PTHR32305">
    <property type="match status" value="1"/>
</dbReference>
<dbReference type="OrthoDB" id="3881096at2"/>
<dbReference type="PANTHER" id="PTHR32305:SF15">
    <property type="entry name" value="PROTEIN RHSA-RELATED"/>
    <property type="match status" value="1"/>
</dbReference>